<evidence type="ECO:0000313" key="10">
    <source>
        <dbReference type="EMBL" id="AVX44473.1"/>
    </source>
</evidence>
<dbReference type="InterPro" id="IPR051472">
    <property type="entry name" value="T3SS_Stator/FliH"/>
</dbReference>
<keyword evidence="4" id="KW-0813">Transport</keyword>
<dbReference type="GO" id="GO:0015031">
    <property type="term" value="P:protein transport"/>
    <property type="evidence" value="ECO:0007669"/>
    <property type="project" value="UniProtKB-KW"/>
</dbReference>
<keyword evidence="6" id="KW-0653">Protein transport</keyword>
<evidence type="ECO:0000256" key="5">
    <source>
        <dbReference type="ARBA" id="ARBA00022795"/>
    </source>
</evidence>
<evidence type="ECO:0000256" key="4">
    <source>
        <dbReference type="ARBA" id="ARBA00022448"/>
    </source>
</evidence>
<dbReference type="Pfam" id="PF02108">
    <property type="entry name" value="FliH"/>
    <property type="match status" value="1"/>
</dbReference>
<reference evidence="10 11" key="1">
    <citation type="journal article" date="2018" name="Emerg. Microbes Infect.">
        <title>Genomic analysis of oral Campylobacter concisus strains identified a potential bacterial molecular marker associated with active Crohn's disease.</title>
        <authorList>
            <person name="Liu F."/>
            <person name="Ma R."/>
            <person name="Tay C.Y.A."/>
            <person name="Octavia S."/>
            <person name="Lan R."/>
            <person name="Chung H.K.L."/>
            <person name="Riordan S.M."/>
            <person name="Grimm M.C."/>
            <person name="Leong R.W."/>
            <person name="Tanaka M.M."/>
            <person name="Connor S."/>
            <person name="Zhang L."/>
        </authorList>
    </citation>
    <scope>NUCLEOTIDE SEQUENCE [LARGE SCALE GENOMIC DNA]</scope>
    <source>
        <strain evidence="10 11">P2CDO4</strain>
    </source>
</reference>
<comment type="function">
    <text evidence="1">Needed for flagellar regrowth and assembly.</text>
</comment>
<dbReference type="AlphaFoldDB" id="A0A2R4P1C2"/>
<dbReference type="Proteomes" id="UP000241854">
    <property type="component" value="Chromosome"/>
</dbReference>
<evidence type="ECO:0000259" key="9">
    <source>
        <dbReference type="Pfam" id="PF02108"/>
    </source>
</evidence>
<evidence type="ECO:0000256" key="7">
    <source>
        <dbReference type="ARBA" id="ARBA00023225"/>
    </source>
</evidence>
<dbReference type="SUPFAM" id="SSF160527">
    <property type="entry name" value="V-type ATPase subunit E-like"/>
    <property type="match status" value="1"/>
</dbReference>
<evidence type="ECO:0000313" key="11">
    <source>
        <dbReference type="Proteomes" id="UP000241854"/>
    </source>
</evidence>
<evidence type="ECO:0000256" key="6">
    <source>
        <dbReference type="ARBA" id="ARBA00022927"/>
    </source>
</evidence>
<dbReference type="GO" id="GO:0005829">
    <property type="term" value="C:cytosol"/>
    <property type="evidence" value="ECO:0007669"/>
    <property type="project" value="TreeGrafter"/>
</dbReference>
<dbReference type="NCBIfam" id="NF005196">
    <property type="entry name" value="PRK06669.1-1"/>
    <property type="match status" value="1"/>
</dbReference>
<dbReference type="Gene3D" id="3.30.2320.30">
    <property type="entry name" value="ATP synthase, E subunit, C-terminal"/>
    <property type="match status" value="1"/>
</dbReference>
<name>A0A2R4P1C2_9BACT</name>
<organism evidence="10 11">
    <name type="scientific">Campylobacter concisus</name>
    <dbReference type="NCBI Taxonomy" id="199"/>
    <lineage>
        <taxon>Bacteria</taxon>
        <taxon>Pseudomonadati</taxon>
        <taxon>Campylobacterota</taxon>
        <taxon>Epsilonproteobacteria</taxon>
        <taxon>Campylobacterales</taxon>
        <taxon>Campylobacteraceae</taxon>
        <taxon>Campylobacter</taxon>
    </lineage>
</organism>
<evidence type="ECO:0000256" key="1">
    <source>
        <dbReference type="ARBA" id="ARBA00003041"/>
    </source>
</evidence>
<dbReference type="GO" id="GO:0044781">
    <property type="term" value="P:bacterial-type flagellum organization"/>
    <property type="evidence" value="ECO:0007669"/>
    <property type="project" value="UniProtKB-KW"/>
</dbReference>
<dbReference type="PANTHER" id="PTHR34982">
    <property type="entry name" value="YOP PROTEINS TRANSLOCATION PROTEIN L"/>
    <property type="match status" value="1"/>
</dbReference>
<dbReference type="InterPro" id="IPR018035">
    <property type="entry name" value="Flagellar_FliH/T3SS_HrpE"/>
</dbReference>
<feature type="coiled-coil region" evidence="8">
    <location>
        <begin position="96"/>
        <end position="123"/>
    </location>
</feature>
<dbReference type="InterPro" id="IPR038495">
    <property type="entry name" value="ATPase_E_C"/>
</dbReference>
<sequence length="290" mass="32476">MKSSVITSETSPAHFIENYRFKVLGSNERAQDSAPVLIEENNLSEELNEQNLEQGGENFTPQSQPVHQMQPNMQNHFVPQSQNSQAHQPGFDSSFVEELLKKTDELSSNIIKLQMQIENQESEFAKRLEAETIRAKEDGKNEGIAQINAANEAKIKELEAKFSASAAKLDEQYIKFDEFLKKSEEELGQTAIKIAKEVIEKEVSSASSQIAHHLANSLIKELSDVKNIEIRVNPEDSDYLKEQFGKNERVKVSADDAISKGGVVIISEGGNIDATMQTRLEKLKMLVNNE</sequence>
<keyword evidence="10" id="KW-0966">Cell projection</keyword>
<evidence type="ECO:0000256" key="8">
    <source>
        <dbReference type="SAM" id="Coils"/>
    </source>
</evidence>
<keyword evidence="10" id="KW-0969">Cilium</keyword>
<gene>
    <name evidence="10" type="ORF">CCS77_1412</name>
</gene>
<evidence type="ECO:0000256" key="2">
    <source>
        <dbReference type="ARBA" id="ARBA00006602"/>
    </source>
</evidence>
<comment type="similarity">
    <text evidence="2">Belongs to the FliH family.</text>
</comment>
<keyword evidence="7" id="KW-1006">Bacterial flagellum protein export</keyword>
<dbReference type="EMBL" id="CP021642">
    <property type="protein sequence ID" value="AVX44473.1"/>
    <property type="molecule type" value="Genomic_DNA"/>
</dbReference>
<feature type="domain" description="Flagellar assembly protein FliH/Type III secretion system HrpE" evidence="9">
    <location>
        <begin position="160"/>
        <end position="283"/>
    </location>
</feature>
<evidence type="ECO:0000256" key="3">
    <source>
        <dbReference type="ARBA" id="ARBA00016507"/>
    </source>
</evidence>
<accession>A0A2R4P1C2</accession>
<proteinExistence type="inferred from homology"/>
<keyword evidence="8" id="KW-0175">Coiled coil</keyword>
<dbReference type="PANTHER" id="PTHR34982:SF1">
    <property type="entry name" value="FLAGELLAR ASSEMBLY PROTEIN FLIH"/>
    <property type="match status" value="1"/>
</dbReference>
<dbReference type="RefSeq" id="WP_107916981.1">
    <property type="nucleotide sequence ID" value="NZ_CP021642.1"/>
</dbReference>
<keyword evidence="10" id="KW-0282">Flagellum</keyword>
<keyword evidence="5" id="KW-1005">Bacterial flagellum biogenesis</keyword>
<protein>
    <recommendedName>
        <fullName evidence="3">Flagellar assembly protein FliH</fullName>
    </recommendedName>
</protein>